<dbReference type="Pfam" id="PF02562">
    <property type="entry name" value="PhoH"/>
    <property type="match status" value="1"/>
</dbReference>
<dbReference type="AlphaFoldDB" id="A0ABD4YVQ9"/>
<reference evidence="9 11" key="2">
    <citation type="submission" date="2022-09" db="EMBL/GenBank/DDBJ databases">
        <title>Intensive care unit water sources are persistently colonized with multi-drug resistant bacteria and are the site of extensive horizontal gene transfer of antibiotic resistance genes.</title>
        <authorList>
            <person name="Diorio-Toth L."/>
        </authorList>
    </citation>
    <scope>NUCLEOTIDE SEQUENCE [LARGE SCALE GENOMIC DNA]</scope>
    <source>
        <strain evidence="9 11">GD03967</strain>
    </source>
</reference>
<name>A0ABD4YVQ9_9BURK</name>
<dbReference type="RefSeq" id="WP_142053768.1">
    <property type="nucleotide sequence ID" value="NZ_CADIKR010000001.1"/>
</dbReference>
<evidence type="ECO:0000256" key="2">
    <source>
        <dbReference type="ARBA" id="ARBA00010393"/>
    </source>
</evidence>
<organism evidence="9 11">
    <name type="scientific">Achromobacter mucicolens</name>
    <dbReference type="NCBI Taxonomy" id="1389922"/>
    <lineage>
        <taxon>Bacteria</taxon>
        <taxon>Pseudomonadati</taxon>
        <taxon>Pseudomonadota</taxon>
        <taxon>Betaproteobacteria</taxon>
        <taxon>Burkholderiales</taxon>
        <taxon>Alcaligenaceae</taxon>
        <taxon>Achromobacter</taxon>
    </lineage>
</organism>
<dbReference type="InterPro" id="IPR003714">
    <property type="entry name" value="PhoH"/>
</dbReference>
<proteinExistence type="inferred from homology"/>
<keyword evidence="4" id="KW-0547">Nucleotide-binding</keyword>
<protein>
    <recommendedName>
        <fullName evidence="6">PhoH-like protein</fullName>
    </recommendedName>
</protein>
<dbReference type="PANTHER" id="PTHR30473:SF1">
    <property type="entry name" value="PHOH-LIKE PROTEIN"/>
    <property type="match status" value="1"/>
</dbReference>
<sequence>MTTPRSRARRSMPVIVTLDGDNTHLANLCGPLDENLRQLADGMTVKLSRRGSRVTIEGERAELAGRILRRFHEQAVHRALSIDDIQLGLVEIGVGRQEDKLKEEQAQELDALPALDDESDGIALRTKRSDLRPRTPRQRDYLNNILKHDITFGVGPAGTGKTWLAVACAIDAMERDTVQRLVLTRPAVEAGERLGFLPGDLAQKVDPYLRPLYDALYDLMGFEKVQRLFEKQTIEIAPLAYMRGRTLNHAFVILDEAQNTTPEQMKMFLTRIGFGSKAVITGDPSQVDLPRGQVSGLAHAVKVLHDVQGIATTKFTSRDVVRHPLVARIVDAYDRAAEDEA</sequence>
<dbReference type="PANTHER" id="PTHR30473">
    <property type="entry name" value="PROTEIN PHOH"/>
    <property type="match status" value="1"/>
</dbReference>
<dbReference type="SUPFAM" id="SSF52540">
    <property type="entry name" value="P-loop containing nucleoside triphosphate hydrolases"/>
    <property type="match status" value="1"/>
</dbReference>
<evidence type="ECO:0000256" key="1">
    <source>
        <dbReference type="ARBA" id="ARBA00004496"/>
    </source>
</evidence>
<dbReference type="GO" id="GO:0005524">
    <property type="term" value="F:ATP binding"/>
    <property type="evidence" value="ECO:0007669"/>
    <property type="project" value="UniProtKB-KW"/>
</dbReference>
<feature type="domain" description="PhoH-like protein" evidence="7">
    <location>
        <begin position="131"/>
        <end position="334"/>
    </location>
</feature>
<dbReference type="InterPro" id="IPR051451">
    <property type="entry name" value="PhoH2-like"/>
</dbReference>
<dbReference type="Gene3D" id="3.40.50.300">
    <property type="entry name" value="P-loop containing nucleotide triphosphate hydrolases"/>
    <property type="match status" value="1"/>
</dbReference>
<keyword evidence="3" id="KW-0963">Cytoplasm</keyword>
<evidence type="ECO:0000259" key="7">
    <source>
        <dbReference type="Pfam" id="PF02562"/>
    </source>
</evidence>
<evidence type="ECO:0000256" key="4">
    <source>
        <dbReference type="ARBA" id="ARBA00022741"/>
    </source>
</evidence>
<evidence type="ECO:0000313" key="9">
    <source>
        <dbReference type="EMBL" id="MDH1179273.1"/>
    </source>
</evidence>
<evidence type="ECO:0000256" key="5">
    <source>
        <dbReference type="ARBA" id="ARBA00022840"/>
    </source>
</evidence>
<dbReference type="Proteomes" id="UP001158644">
    <property type="component" value="Unassembled WGS sequence"/>
</dbReference>
<dbReference type="FunFam" id="3.40.50.300:FF:000013">
    <property type="entry name" value="PhoH family ATPase"/>
    <property type="match status" value="1"/>
</dbReference>
<dbReference type="EMBL" id="JAOBZK010000018">
    <property type="protein sequence ID" value="MDH1179273.1"/>
    <property type="molecule type" value="Genomic_DNA"/>
</dbReference>
<gene>
    <name evidence="8" type="primary">ybeZ</name>
    <name evidence="8" type="ORF">LMG3415_01289</name>
    <name evidence="9" type="ORF">N5C72_14435</name>
</gene>
<reference evidence="8 10" key="1">
    <citation type="submission" date="2020-04" db="EMBL/GenBank/DDBJ databases">
        <authorList>
            <person name="De Canck E."/>
        </authorList>
    </citation>
    <scope>NUCLEOTIDE SEQUENCE [LARGE SCALE GENOMIC DNA]</scope>
    <source>
        <strain evidence="8 10">LMG 3415</strain>
    </source>
</reference>
<dbReference type="GeneID" id="92786471"/>
<keyword evidence="10" id="KW-1185">Reference proteome</keyword>
<dbReference type="GO" id="GO:0005737">
    <property type="term" value="C:cytoplasm"/>
    <property type="evidence" value="ECO:0007669"/>
    <property type="project" value="UniProtKB-SubCell"/>
</dbReference>
<evidence type="ECO:0000256" key="6">
    <source>
        <dbReference type="ARBA" id="ARBA00039970"/>
    </source>
</evidence>
<comment type="similarity">
    <text evidence="2">Belongs to the PhoH family.</text>
</comment>
<comment type="caution">
    <text evidence="9">The sequence shown here is derived from an EMBL/GenBank/DDBJ whole genome shotgun (WGS) entry which is preliminary data.</text>
</comment>
<dbReference type="InterPro" id="IPR027417">
    <property type="entry name" value="P-loop_NTPase"/>
</dbReference>
<keyword evidence="5" id="KW-0067">ATP-binding</keyword>
<evidence type="ECO:0000256" key="3">
    <source>
        <dbReference type="ARBA" id="ARBA00022490"/>
    </source>
</evidence>
<comment type="subcellular location">
    <subcellularLocation>
        <location evidence="1">Cytoplasm</location>
    </subcellularLocation>
</comment>
<dbReference type="Proteomes" id="UP000507140">
    <property type="component" value="Unassembled WGS sequence"/>
</dbReference>
<evidence type="ECO:0000313" key="8">
    <source>
        <dbReference type="EMBL" id="CAB3838017.1"/>
    </source>
</evidence>
<evidence type="ECO:0000313" key="11">
    <source>
        <dbReference type="Proteomes" id="UP001158644"/>
    </source>
</evidence>
<evidence type="ECO:0000313" key="10">
    <source>
        <dbReference type="Proteomes" id="UP000507140"/>
    </source>
</evidence>
<accession>A0ABD4YVQ9</accession>
<dbReference type="EMBL" id="CADIKR010000001">
    <property type="protein sequence ID" value="CAB3838017.1"/>
    <property type="molecule type" value="Genomic_DNA"/>
</dbReference>